<evidence type="ECO:0000256" key="1">
    <source>
        <dbReference type="SAM" id="MobiDB-lite"/>
    </source>
</evidence>
<dbReference type="EMBL" id="BARS01034523">
    <property type="protein sequence ID" value="GAG23209.1"/>
    <property type="molecule type" value="Genomic_DNA"/>
</dbReference>
<evidence type="ECO:0000313" key="2">
    <source>
        <dbReference type="EMBL" id="GAG23209.1"/>
    </source>
</evidence>
<proteinExistence type="predicted"/>
<sequence>TALEMIERGLGAGATVPIAPLPIPKAVKAALRGRDGMDILKEAAPYCATYLINCIVGKTFKPSWSRIEVAKYVLDQVYGKAKIKAEITGVGGAPLSWREVTILAGVAAEMVESGALLVQSGAQTVQSGDNGAKKPVINPAEVSSRALMLPPVPLTNPEEQPGVEPPFRS</sequence>
<feature type="non-terminal residue" evidence="2">
    <location>
        <position position="1"/>
    </location>
</feature>
<dbReference type="AlphaFoldDB" id="X0VXN2"/>
<gene>
    <name evidence="2" type="ORF">S01H1_53316</name>
</gene>
<feature type="region of interest" description="Disordered" evidence="1">
    <location>
        <begin position="150"/>
        <end position="169"/>
    </location>
</feature>
<comment type="caution">
    <text evidence="2">The sequence shown here is derived from an EMBL/GenBank/DDBJ whole genome shotgun (WGS) entry which is preliminary data.</text>
</comment>
<name>X0VXN2_9ZZZZ</name>
<protein>
    <submittedName>
        <fullName evidence="2">Uncharacterized protein</fullName>
    </submittedName>
</protein>
<reference evidence="2" key="1">
    <citation type="journal article" date="2014" name="Front. Microbiol.">
        <title>High frequency of phylogenetically diverse reductive dehalogenase-homologous genes in deep subseafloor sedimentary metagenomes.</title>
        <authorList>
            <person name="Kawai M."/>
            <person name="Futagami T."/>
            <person name="Toyoda A."/>
            <person name="Takaki Y."/>
            <person name="Nishi S."/>
            <person name="Hori S."/>
            <person name="Arai W."/>
            <person name="Tsubouchi T."/>
            <person name="Morono Y."/>
            <person name="Uchiyama I."/>
            <person name="Ito T."/>
            <person name="Fujiyama A."/>
            <person name="Inagaki F."/>
            <person name="Takami H."/>
        </authorList>
    </citation>
    <scope>NUCLEOTIDE SEQUENCE</scope>
    <source>
        <strain evidence="2">Expedition CK06-06</strain>
    </source>
</reference>
<accession>X0VXN2</accession>
<organism evidence="2">
    <name type="scientific">marine sediment metagenome</name>
    <dbReference type="NCBI Taxonomy" id="412755"/>
    <lineage>
        <taxon>unclassified sequences</taxon>
        <taxon>metagenomes</taxon>
        <taxon>ecological metagenomes</taxon>
    </lineage>
</organism>